<evidence type="ECO:0000256" key="7">
    <source>
        <dbReference type="ARBA" id="ARBA00022692"/>
    </source>
</evidence>
<keyword evidence="11 21" id="KW-0472">Membrane</keyword>
<dbReference type="GO" id="GO:0008360">
    <property type="term" value="P:regulation of cell shape"/>
    <property type="evidence" value="ECO:0007669"/>
    <property type="project" value="UniProtKB-KW"/>
</dbReference>
<dbReference type="EC" id="2.4.99.28" evidence="19"/>
<keyword evidence="12" id="KW-0131">Cell cycle</keyword>
<accession>E1QMA3</accession>
<dbReference type="Proteomes" id="UP000009047">
    <property type="component" value="Chromosome"/>
</dbReference>
<keyword evidence="8" id="KW-0133">Cell shape</keyword>
<dbReference type="GO" id="GO:0032153">
    <property type="term" value="C:cell division site"/>
    <property type="evidence" value="ECO:0007669"/>
    <property type="project" value="TreeGrafter"/>
</dbReference>
<feature type="transmembrane region" description="Helical" evidence="21">
    <location>
        <begin position="351"/>
        <end position="374"/>
    </location>
</feature>
<evidence type="ECO:0000256" key="4">
    <source>
        <dbReference type="ARBA" id="ARBA00022618"/>
    </source>
</evidence>
<dbReference type="OrthoDB" id="9768187at2"/>
<dbReference type="AlphaFoldDB" id="E1QMA3"/>
<evidence type="ECO:0000256" key="11">
    <source>
        <dbReference type="ARBA" id="ARBA00023136"/>
    </source>
</evidence>
<feature type="transmembrane region" description="Helical" evidence="21">
    <location>
        <begin position="285"/>
        <end position="302"/>
    </location>
</feature>
<gene>
    <name evidence="22" type="ordered locus">Deba_2792</name>
</gene>
<dbReference type="GO" id="GO:0051301">
    <property type="term" value="P:cell division"/>
    <property type="evidence" value="ECO:0007669"/>
    <property type="project" value="UniProtKB-KW"/>
</dbReference>
<evidence type="ECO:0000256" key="3">
    <source>
        <dbReference type="ARBA" id="ARBA00022475"/>
    </source>
</evidence>
<evidence type="ECO:0000256" key="19">
    <source>
        <dbReference type="ARBA" id="ARBA00044770"/>
    </source>
</evidence>
<evidence type="ECO:0000256" key="8">
    <source>
        <dbReference type="ARBA" id="ARBA00022960"/>
    </source>
</evidence>
<dbReference type="Pfam" id="PF01098">
    <property type="entry name" value="FTSW_RODA_SPOVE"/>
    <property type="match status" value="1"/>
</dbReference>
<evidence type="ECO:0000256" key="1">
    <source>
        <dbReference type="ARBA" id="ARBA00004651"/>
    </source>
</evidence>
<keyword evidence="5" id="KW-0328">Glycosyltransferase</keyword>
<protein>
    <recommendedName>
        <fullName evidence="17">Probable peptidoglycan glycosyltransferase FtsW</fullName>
        <ecNumber evidence="19">2.4.99.28</ecNumber>
    </recommendedName>
    <alternativeName>
        <fullName evidence="18">Cell division protein FtsW</fullName>
    </alternativeName>
    <alternativeName>
        <fullName evidence="15">Cell wall polymerase</fullName>
    </alternativeName>
    <alternativeName>
        <fullName evidence="14">Peptidoglycan polymerase</fullName>
    </alternativeName>
</protein>
<dbReference type="PANTHER" id="PTHR30474">
    <property type="entry name" value="CELL CYCLE PROTEIN"/>
    <property type="match status" value="1"/>
</dbReference>
<dbReference type="InterPro" id="IPR001182">
    <property type="entry name" value="FtsW/RodA"/>
</dbReference>
<feature type="transmembrane region" description="Helical" evidence="21">
    <location>
        <begin position="55"/>
        <end position="78"/>
    </location>
</feature>
<dbReference type="GO" id="GO:0008955">
    <property type="term" value="F:peptidoglycan glycosyltransferase activity"/>
    <property type="evidence" value="ECO:0007669"/>
    <property type="project" value="UniProtKB-EC"/>
</dbReference>
<keyword evidence="10 21" id="KW-1133">Transmembrane helix</keyword>
<feature type="transmembrane region" description="Helical" evidence="21">
    <location>
        <begin position="23"/>
        <end position="43"/>
    </location>
</feature>
<dbReference type="KEGG" id="dbr:Deba_2792"/>
<keyword evidence="23" id="KW-1185">Reference proteome</keyword>
<evidence type="ECO:0000313" key="23">
    <source>
        <dbReference type="Proteomes" id="UP000009047"/>
    </source>
</evidence>
<evidence type="ECO:0000256" key="20">
    <source>
        <dbReference type="ARBA" id="ARBA00049902"/>
    </source>
</evidence>
<dbReference type="RefSeq" id="WP_013259585.1">
    <property type="nucleotide sequence ID" value="NC_014365.1"/>
</dbReference>
<sequence length="380" mass="41016">MAQAAANANERPRAWGLIVADPWLLLCVLALVAIGVVMVYSASSSLAIKRHGQSAYFLWRQLANVGLCLPLMIVLAYIDYDRLRRWAMPIYFLVLAMLVLVLIPGVGHTSGGAARWLRPGGFSIQPAELAKPALVLCLAHALSLNHDRIRRFWRGFVFHMALALALILPVLLEPDLGMCIMLFAITFAMLFVAGVRLSFLGGMVLAAAPVIWVLIVNFPYRFARVIAFLDPWRYRQSSGFQVIHSFLAFGSGGLGGVGLGSSTQKLFYLPEPHTDFIFSVIGEELGLWGVTLVLGLFLTLIWRGVKISLAARDIFGTFLAAGATAVIGIQAFVNAGVVMGLLPTTGLTLPFISAGGSSMMTSFTCVGLLLSVAAHNKRAA</sequence>
<dbReference type="HOGENOM" id="CLU_029243_0_1_7"/>
<evidence type="ECO:0000256" key="21">
    <source>
        <dbReference type="SAM" id="Phobius"/>
    </source>
</evidence>
<dbReference type="STRING" id="644282.Deba_2792"/>
<evidence type="ECO:0000256" key="17">
    <source>
        <dbReference type="ARBA" id="ARBA00041185"/>
    </source>
</evidence>
<evidence type="ECO:0000256" key="13">
    <source>
        <dbReference type="ARBA" id="ARBA00023316"/>
    </source>
</evidence>
<organism evidence="22 23">
    <name type="scientific">Desulfarculus baarsii (strain ATCC 33931 / DSM 2075 / LMG 7858 / VKM B-1802 / 2st14)</name>
    <dbReference type="NCBI Taxonomy" id="644282"/>
    <lineage>
        <taxon>Bacteria</taxon>
        <taxon>Pseudomonadati</taxon>
        <taxon>Thermodesulfobacteriota</taxon>
        <taxon>Desulfarculia</taxon>
        <taxon>Desulfarculales</taxon>
        <taxon>Desulfarculaceae</taxon>
        <taxon>Desulfarculus</taxon>
    </lineage>
</organism>
<name>E1QMA3_DESB2</name>
<evidence type="ECO:0000256" key="18">
    <source>
        <dbReference type="ARBA" id="ARBA00041418"/>
    </source>
</evidence>
<feature type="transmembrane region" description="Helical" evidence="21">
    <location>
        <begin position="203"/>
        <end position="222"/>
    </location>
</feature>
<feature type="transmembrane region" description="Helical" evidence="21">
    <location>
        <begin position="314"/>
        <end position="339"/>
    </location>
</feature>
<feature type="transmembrane region" description="Helical" evidence="21">
    <location>
        <begin position="242"/>
        <end position="261"/>
    </location>
</feature>
<evidence type="ECO:0000256" key="6">
    <source>
        <dbReference type="ARBA" id="ARBA00022679"/>
    </source>
</evidence>
<keyword evidence="7 21" id="KW-0812">Transmembrane</keyword>
<dbReference type="GO" id="GO:0071555">
    <property type="term" value="P:cell wall organization"/>
    <property type="evidence" value="ECO:0007669"/>
    <property type="project" value="UniProtKB-KW"/>
</dbReference>
<feature type="transmembrane region" description="Helical" evidence="21">
    <location>
        <begin position="179"/>
        <end position="197"/>
    </location>
</feature>
<evidence type="ECO:0000256" key="10">
    <source>
        <dbReference type="ARBA" id="ARBA00022989"/>
    </source>
</evidence>
<feature type="transmembrane region" description="Helical" evidence="21">
    <location>
        <begin position="152"/>
        <end position="172"/>
    </location>
</feature>
<comment type="similarity">
    <text evidence="16">Belongs to the SEDS family. FtsW subfamily.</text>
</comment>
<evidence type="ECO:0000256" key="2">
    <source>
        <dbReference type="ARBA" id="ARBA00004752"/>
    </source>
</evidence>
<evidence type="ECO:0000256" key="9">
    <source>
        <dbReference type="ARBA" id="ARBA00022984"/>
    </source>
</evidence>
<evidence type="ECO:0000313" key="22">
    <source>
        <dbReference type="EMBL" id="ADK86146.1"/>
    </source>
</evidence>
<dbReference type="PROSITE" id="PS00428">
    <property type="entry name" value="FTSW_RODA_SPOVE"/>
    <property type="match status" value="1"/>
</dbReference>
<dbReference type="PANTHER" id="PTHR30474:SF2">
    <property type="entry name" value="PEPTIDOGLYCAN GLYCOSYLTRANSFERASE FTSW-RELATED"/>
    <property type="match status" value="1"/>
</dbReference>
<evidence type="ECO:0000256" key="5">
    <source>
        <dbReference type="ARBA" id="ARBA00022676"/>
    </source>
</evidence>
<dbReference type="GO" id="GO:0015648">
    <property type="term" value="F:lipid-linked peptidoglycan transporter activity"/>
    <property type="evidence" value="ECO:0007669"/>
    <property type="project" value="TreeGrafter"/>
</dbReference>
<comment type="subcellular location">
    <subcellularLocation>
        <location evidence="1">Cell membrane</location>
        <topology evidence="1">Multi-pass membrane protein</topology>
    </subcellularLocation>
</comment>
<keyword evidence="13" id="KW-0961">Cell wall biogenesis/degradation</keyword>
<evidence type="ECO:0000256" key="15">
    <source>
        <dbReference type="ARBA" id="ARBA00033270"/>
    </source>
</evidence>
<dbReference type="GO" id="GO:0009252">
    <property type="term" value="P:peptidoglycan biosynthetic process"/>
    <property type="evidence" value="ECO:0007669"/>
    <property type="project" value="UniProtKB-KW"/>
</dbReference>
<proteinExistence type="inferred from homology"/>
<comment type="catalytic activity">
    <reaction evidence="20">
        <text>[GlcNAc-(1-&gt;4)-Mur2Ac(oyl-L-Ala-gamma-D-Glu-L-Lys-D-Ala-D-Ala)](n)-di-trans,octa-cis-undecaprenyl diphosphate + beta-D-GlcNAc-(1-&gt;4)-Mur2Ac(oyl-L-Ala-gamma-D-Glu-L-Lys-D-Ala-D-Ala)-di-trans,octa-cis-undecaprenyl diphosphate = [GlcNAc-(1-&gt;4)-Mur2Ac(oyl-L-Ala-gamma-D-Glu-L-Lys-D-Ala-D-Ala)](n+1)-di-trans,octa-cis-undecaprenyl diphosphate + di-trans,octa-cis-undecaprenyl diphosphate + H(+)</text>
        <dbReference type="Rhea" id="RHEA:23708"/>
        <dbReference type="Rhea" id="RHEA-COMP:9602"/>
        <dbReference type="Rhea" id="RHEA-COMP:9603"/>
        <dbReference type="ChEBI" id="CHEBI:15378"/>
        <dbReference type="ChEBI" id="CHEBI:58405"/>
        <dbReference type="ChEBI" id="CHEBI:60033"/>
        <dbReference type="ChEBI" id="CHEBI:78435"/>
        <dbReference type="EC" id="2.4.99.28"/>
    </reaction>
</comment>
<comment type="pathway">
    <text evidence="2">Cell wall biogenesis; peptidoglycan biosynthesis.</text>
</comment>
<keyword evidence="3" id="KW-1003">Cell membrane</keyword>
<dbReference type="GO" id="GO:0005886">
    <property type="term" value="C:plasma membrane"/>
    <property type="evidence" value="ECO:0007669"/>
    <property type="project" value="UniProtKB-SubCell"/>
</dbReference>
<keyword evidence="9" id="KW-0573">Peptidoglycan synthesis</keyword>
<dbReference type="eggNOG" id="COG0772">
    <property type="taxonomic scope" value="Bacteria"/>
</dbReference>
<evidence type="ECO:0000256" key="14">
    <source>
        <dbReference type="ARBA" id="ARBA00032370"/>
    </source>
</evidence>
<keyword evidence="6" id="KW-0808">Transferase</keyword>
<feature type="transmembrane region" description="Helical" evidence="21">
    <location>
        <begin position="90"/>
        <end position="117"/>
    </location>
</feature>
<dbReference type="InterPro" id="IPR018365">
    <property type="entry name" value="Cell_cycle_FtsW-rel_CS"/>
</dbReference>
<dbReference type="EMBL" id="CP002085">
    <property type="protein sequence ID" value="ADK86146.1"/>
    <property type="molecule type" value="Genomic_DNA"/>
</dbReference>
<dbReference type="InterPro" id="IPR013437">
    <property type="entry name" value="FtsW"/>
</dbReference>
<evidence type="ECO:0000256" key="12">
    <source>
        <dbReference type="ARBA" id="ARBA00023306"/>
    </source>
</evidence>
<reference evidence="22 23" key="1">
    <citation type="journal article" date="2010" name="Stand. Genomic Sci.">
        <title>Complete genome sequence of Desulfarculus baarsii type strain (2st14).</title>
        <authorList>
            <person name="Sun H."/>
            <person name="Spring S."/>
            <person name="Lapidus A."/>
            <person name="Davenport K."/>
            <person name="Del Rio T.G."/>
            <person name="Tice H."/>
            <person name="Nolan M."/>
            <person name="Copeland A."/>
            <person name="Cheng J.F."/>
            <person name="Lucas S."/>
            <person name="Tapia R."/>
            <person name="Goodwin L."/>
            <person name="Pitluck S."/>
            <person name="Ivanova N."/>
            <person name="Pagani I."/>
            <person name="Mavromatis K."/>
            <person name="Ovchinnikova G."/>
            <person name="Pati A."/>
            <person name="Chen A."/>
            <person name="Palaniappan K."/>
            <person name="Hauser L."/>
            <person name="Chang Y.J."/>
            <person name="Jeffries C.D."/>
            <person name="Detter J.C."/>
            <person name="Han C."/>
            <person name="Rohde M."/>
            <person name="Brambilla E."/>
            <person name="Goker M."/>
            <person name="Woyke T."/>
            <person name="Bristow J."/>
            <person name="Eisen J.A."/>
            <person name="Markowitz V."/>
            <person name="Hugenholtz P."/>
            <person name="Kyrpides N.C."/>
            <person name="Klenk H.P."/>
            <person name="Land M."/>
        </authorList>
    </citation>
    <scope>NUCLEOTIDE SEQUENCE [LARGE SCALE GENOMIC DNA]</scope>
    <source>
        <strain evidence="23">ATCC 33931 / DSM 2075 / LMG 7858 / VKM B-1802 / 2st14</strain>
    </source>
</reference>
<keyword evidence="4 22" id="KW-0132">Cell division</keyword>
<dbReference type="NCBIfam" id="TIGR02614">
    <property type="entry name" value="ftsW"/>
    <property type="match status" value="1"/>
</dbReference>
<evidence type="ECO:0000256" key="16">
    <source>
        <dbReference type="ARBA" id="ARBA00038053"/>
    </source>
</evidence>